<keyword evidence="7 14" id="KW-0427">LDL</keyword>
<evidence type="ECO:0000256" key="7">
    <source>
        <dbReference type="ARBA" id="ARBA00022710"/>
    </source>
</evidence>
<dbReference type="GO" id="GO:0034364">
    <property type="term" value="C:high-density lipoprotein particle"/>
    <property type="evidence" value="ECO:0007669"/>
    <property type="project" value="UniProtKB-KW"/>
</dbReference>
<comment type="function">
    <text evidence="14">Component of chylomicrons, very low-density lipoproteins (VLDL), low-density lipoproteins (LDL), and high-density lipoproteins (HDL) in plasma. Plays an important role in lipoprotein metabolism as an activator of lipoprotein lipase.</text>
</comment>
<evidence type="ECO:0000256" key="11">
    <source>
        <dbReference type="ARBA" id="ARBA00023098"/>
    </source>
</evidence>
<keyword evidence="11 14" id="KW-0443">Lipid metabolism</keyword>
<evidence type="ECO:0000256" key="3">
    <source>
        <dbReference type="ARBA" id="ARBA00013947"/>
    </source>
</evidence>
<name>A0A6P5LTV4_PHACI</name>
<evidence type="ECO:0000256" key="9">
    <source>
        <dbReference type="ARBA" id="ARBA00022963"/>
    </source>
</evidence>
<dbReference type="GO" id="GO:0016004">
    <property type="term" value="F:phospholipase activator activity"/>
    <property type="evidence" value="ECO:0007669"/>
    <property type="project" value="TreeGrafter"/>
</dbReference>
<dbReference type="CTD" id="344"/>
<keyword evidence="9 14" id="KW-0442">Lipid degradation</keyword>
<sequence>MSTRIRPTLTFLLLLLVLASATPAARPRFRREESPGLLSKVQSHIFDYWESAKAKAHELYEKVQIPRVDENIRHVYDKGSEAMTTYTGILTDQIFHMLKGEQ</sequence>
<dbReference type="RefSeq" id="XP_020859719.1">
    <property type="nucleotide sequence ID" value="XM_021004060.1"/>
</dbReference>
<evidence type="ECO:0000256" key="14">
    <source>
        <dbReference type="RuleBase" id="RU368054"/>
    </source>
</evidence>
<protein>
    <recommendedName>
        <fullName evidence="3 14">Apolipoprotein C-II</fullName>
        <shortName evidence="14">Apo-CII</shortName>
        <shortName evidence="14">ApoC-II</shortName>
    </recommendedName>
    <alternativeName>
        <fullName evidence="13 14">Apolipoprotein C2</fullName>
    </alternativeName>
</protein>
<evidence type="ECO:0000256" key="8">
    <source>
        <dbReference type="ARBA" id="ARBA00022850"/>
    </source>
</evidence>
<evidence type="ECO:0000313" key="18">
    <source>
        <dbReference type="RefSeq" id="XP_020859720.1"/>
    </source>
</evidence>
<dbReference type="GO" id="GO:0016042">
    <property type="term" value="P:lipid catabolic process"/>
    <property type="evidence" value="ECO:0007669"/>
    <property type="project" value="UniProtKB-UniRule"/>
</dbReference>
<keyword evidence="4 14" id="KW-0813">Transport</keyword>
<keyword evidence="5 14" id="KW-0162">Chylomicron</keyword>
<feature type="signal peptide" evidence="15">
    <location>
        <begin position="1"/>
        <end position="21"/>
    </location>
</feature>
<evidence type="ECO:0000256" key="2">
    <source>
        <dbReference type="ARBA" id="ARBA00007221"/>
    </source>
</evidence>
<dbReference type="GO" id="GO:0006869">
    <property type="term" value="P:lipid transport"/>
    <property type="evidence" value="ECO:0007669"/>
    <property type="project" value="UniProtKB-UniRule"/>
</dbReference>
<dbReference type="GO" id="GO:0060697">
    <property type="term" value="P:positive regulation of phospholipid catabolic process"/>
    <property type="evidence" value="ECO:0007669"/>
    <property type="project" value="TreeGrafter"/>
</dbReference>
<keyword evidence="6 14" id="KW-0964">Secreted</keyword>
<dbReference type="InterPro" id="IPR008019">
    <property type="entry name" value="Apo-CII"/>
</dbReference>
<evidence type="ECO:0000256" key="15">
    <source>
        <dbReference type="SAM" id="SignalP"/>
    </source>
</evidence>
<evidence type="ECO:0000256" key="13">
    <source>
        <dbReference type="ARBA" id="ARBA00031176"/>
    </source>
</evidence>
<dbReference type="Pfam" id="PF05355">
    <property type="entry name" value="Apo-CII"/>
    <property type="match status" value="1"/>
</dbReference>
<dbReference type="PANTHER" id="PTHR16566">
    <property type="entry name" value="APOLIPOPROTEIN C-II"/>
    <property type="match status" value="1"/>
</dbReference>
<dbReference type="InterPro" id="IPR023121">
    <property type="entry name" value="ApoC-II_dom_sf"/>
</dbReference>
<organism evidence="16 17">
    <name type="scientific">Phascolarctos cinereus</name>
    <name type="common">Koala</name>
    <dbReference type="NCBI Taxonomy" id="38626"/>
    <lineage>
        <taxon>Eukaryota</taxon>
        <taxon>Metazoa</taxon>
        <taxon>Chordata</taxon>
        <taxon>Craniata</taxon>
        <taxon>Vertebrata</taxon>
        <taxon>Euteleostomi</taxon>
        <taxon>Mammalia</taxon>
        <taxon>Metatheria</taxon>
        <taxon>Diprotodontia</taxon>
        <taxon>Phascolarctidae</taxon>
        <taxon>Phascolarctos</taxon>
    </lineage>
</organism>
<dbReference type="KEGG" id="pcw:110220145"/>
<reference evidence="17 18" key="1">
    <citation type="submission" date="2025-04" db="UniProtKB">
        <authorList>
            <consortium name="RefSeq"/>
        </authorList>
    </citation>
    <scope>IDENTIFICATION</scope>
    <source>
        <tissue evidence="17 18">Spleen</tissue>
    </source>
</reference>
<dbReference type="GO" id="GO:0043274">
    <property type="term" value="F:phospholipase binding"/>
    <property type="evidence" value="ECO:0007669"/>
    <property type="project" value="TreeGrafter"/>
</dbReference>
<keyword evidence="14 15" id="KW-0732">Signal</keyword>
<evidence type="ECO:0000256" key="5">
    <source>
        <dbReference type="ARBA" id="ARBA00022513"/>
    </source>
</evidence>
<dbReference type="PANTHER" id="PTHR16566:SF0">
    <property type="entry name" value="APOLIPOPROTEIN C-II"/>
    <property type="match status" value="1"/>
</dbReference>
<gene>
    <name evidence="17 18" type="primary">APOC2</name>
</gene>
<dbReference type="GO" id="GO:0042627">
    <property type="term" value="C:chylomicron"/>
    <property type="evidence" value="ECO:0007669"/>
    <property type="project" value="UniProtKB-UniRule"/>
</dbReference>
<keyword evidence="12 14" id="KW-0850">VLDL</keyword>
<evidence type="ECO:0000256" key="4">
    <source>
        <dbReference type="ARBA" id="ARBA00022448"/>
    </source>
</evidence>
<keyword evidence="16" id="KW-1185">Reference proteome</keyword>
<evidence type="ECO:0000256" key="1">
    <source>
        <dbReference type="ARBA" id="ARBA00004613"/>
    </source>
</evidence>
<comment type="similarity">
    <text evidence="2 14">Belongs to the apolipoprotein C2 family.</text>
</comment>
<dbReference type="AlphaFoldDB" id="A0A6P5LTV4"/>
<evidence type="ECO:0000313" key="17">
    <source>
        <dbReference type="RefSeq" id="XP_020859719.1"/>
    </source>
</evidence>
<dbReference type="GO" id="GO:0034361">
    <property type="term" value="C:very-low-density lipoprotein particle"/>
    <property type="evidence" value="ECO:0007669"/>
    <property type="project" value="UniProtKB-UniRule"/>
</dbReference>
<dbReference type="GeneID" id="110220145"/>
<proteinExistence type="inferred from homology"/>
<evidence type="ECO:0000256" key="12">
    <source>
        <dbReference type="ARBA" id="ARBA00023313"/>
    </source>
</evidence>
<feature type="chain" id="PRO_5044648505" description="Apolipoprotein C-II" evidence="15">
    <location>
        <begin position="22"/>
        <end position="102"/>
    </location>
</feature>
<evidence type="ECO:0000256" key="6">
    <source>
        <dbReference type="ARBA" id="ARBA00022525"/>
    </source>
</evidence>
<evidence type="ECO:0000256" key="10">
    <source>
        <dbReference type="ARBA" id="ARBA00023055"/>
    </source>
</evidence>
<keyword evidence="8 14" id="KW-0345">HDL</keyword>
<dbReference type="Proteomes" id="UP000515140">
    <property type="component" value="Unplaced"/>
</dbReference>
<accession>A0A6P5LTV4</accession>
<dbReference type="Gene3D" id="1.10.1440.10">
    <property type="entry name" value="Apolipoprotein C-II"/>
    <property type="match status" value="1"/>
</dbReference>
<keyword evidence="10 14" id="KW-0445">Lipid transport</keyword>
<dbReference type="RefSeq" id="XP_020859720.1">
    <property type="nucleotide sequence ID" value="XM_021004061.1"/>
</dbReference>
<comment type="subcellular location">
    <subcellularLocation>
        <location evidence="1 14">Secreted</location>
    </subcellularLocation>
</comment>
<dbReference type="GO" id="GO:0034362">
    <property type="term" value="C:low-density lipoprotein particle"/>
    <property type="evidence" value="ECO:0007669"/>
    <property type="project" value="UniProtKB-UniRule"/>
</dbReference>
<evidence type="ECO:0000313" key="16">
    <source>
        <dbReference type="Proteomes" id="UP000515140"/>
    </source>
</evidence>